<dbReference type="EMBL" id="UHFN01000007">
    <property type="protein sequence ID" value="SUN61242.1"/>
    <property type="molecule type" value="Genomic_DNA"/>
</dbReference>
<proteinExistence type="predicted"/>
<feature type="domain" description="DUF7834" evidence="1">
    <location>
        <begin position="111"/>
        <end position="354"/>
    </location>
</feature>
<dbReference type="PANTHER" id="PTHR35149:SF1">
    <property type="entry name" value="DUF5655 DOMAIN-CONTAINING PROTEIN"/>
    <property type="match status" value="1"/>
</dbReference>
<reference evidence="2 3" key="1">
    <citation type="submission" date="2018-06" db="EMBL/GenBank/DDBJ databases">
        <authorList>
            <consortium name="Pathogen Informatics"/>
            <person name="Doyle S."/>
        </authorList>
    </citation>
    <scope>NUCLEOTIDE SEQUENCE [LARGE SCALE GENOMIC DNA]</scope>
    <source>
        <strain evidence="2 3">NCTC12224</strain>
    </source>
</reference>
<keyword evidence="3" id="KW-1185">Reference proteome</keyword>
<sequence length="369" mass="42793">MHALGRLEDYRGATNLLARPYGALSRQYAKENTQEWQHLIETNGKQKADEICDFLLSKCSLSVISLPEERLGEAFQLFDSQNNRGKSLEPHDLLKAYHLRSIEKSCEKTVEKAVENWEKLVTDEHLPLKDLFDKHLFRLRRWTSGETGLTKSGCRNYLSFTNAFIDDFKGVDLNKNNQTYPYLRLYCLLEEAGRDFPQSLVMPIINGNYFFDYVQHAHKQFAKLIKTDTLFTSKSQEGGDEKGPSWLLDLARDSEVAELLKQKASKYERPKNLFYNILALFIDRFGEDALDKEVLEVLATWAYYPRKAKRIMDSTLANYAAGGTFQKKEVQKLFQVLNHSLTPSDFLQKINRDYFENITLKELIKEINT</sequence>
<gene>
    <name evidence="2" type="ORF">NCTC12224_01387</name>
</gene>
<dbReference type="AlphaFoldDB" id="A0A380K845"/>
<name>A0A380K845_9STRE</name>
<dbReference type="Pfam" id="PF25202">
    <property type="entry name" value="DUF7834"/>
    <property type="match status" value="1"/>
</dbReference>
<dbReference type="PANTHER" id="PTHR35149">
    <property type="entry name" value="SLL5132 PROTEIN"/>
    <property type="match status" value="1"/>
</dbReference>
<protein>
    <submittedName>
        <fullName evidence="2">Protein of uncharacterized function DUF262</fullName>
    </submittedName>
</protein>
<dbReference type="Proteomes" id="UP000254924">
    <property type="component" value="Unassembled WGS sequence"/>
</dbReference>
<evidence type="ECO:0000313" key="3">
    <source>
        <dbReference type="Proteomes" id="UP000254924"/>
    </source>
</evidence>
<evidence type="ECO:0000313" key="2">
    <source>
        <dbReference type="EMBL" id="SUN61242.1"/>
    </source>
</evidence>
<dbReference type="InterPro" id="IPR057156">
    <property type="entry name" value="DUF7834"/>
</dbReference>
<evidence type="ECO:0000259" key="1">
    <source>
        <dbReference type="Pfam" id="PF25202"/>
    </source>
</evidence>
<accession>A0A380K845</accession>
<organism evidence="2 3">
    <name type="scientific">Streptococcus hyointestinalis</name>
    <dbReference type="NCBI Taxonomy" id="1337"/>
    <lineage>
        <taxon>Bacteria</taxon>
        <taxon>Bacillati</taxon>
        <taxon>Bacillota</taxon>
        <taxon>Bacilli</taxon>
        <taxon>Lactobacillales</taxon>
        <taxon>Streptococcaceae</taxon>
        <taxon>Streptococcus</taxon>
    </lineage>
</organism>